<dbReference type="InterPro" id="IPR012368">
    <property type="entry name" value="OxRdtase_Mopterin-bd_su_IorB"/>
</dbReference>
<dbReference type="InterPro" id="IPR052516">
    <property type="entry name" value="N-heterocyclic_Hydroxylase"/>
</dbReference>
<dbReference type="InterPro" id="IPR008274">
    <property type="entry name" value="AldOxase/xan_DH_MoCoBD1"/>
</dbReference>
<dbReference type="InterPro" id="IPR046867">
    <property type="entry name" value="AldOxase/xan_DH_MoCoBD2"/>
</dbReference>
<organism evidence="2 3">
    <name type="scientific">Nocardioides currus</name>
    <dbReference type="NCBI Taxonomy" id="2133958"/>
    <lineage>
        <taxon>Bacteria</taxon>
        <taxon>Bacillati</taxon>
        <taxon>Actinomycetota</taxon>
        <taxon>Actinomycetes</taxon>
        <taxon>Propionibacteriales</taxon>
        <taxon>Nocardioidaceae</taxon>
        <taxon>Nocardioides</taxon>
    </lineage>
</organism>
<evidence type="ECO:0000313" key="3">
    <source>
        <dbReference type="Proteomes" id="UP000244867"/>
    </source>
</evidence>
<gene>
    <name evidence="2" type="ORF">C7S10_11890</name>
</gene>
<dbReference type="EMBL" id="PYXZ01000004">
    <property type="protein sequence ID" value="PUA81069.1"/>
    <property type="molecule type" value="Genomic_DNA"/>
</dbReference>
<dbReference type="Proteomes" id="UP000244867">
    <property type="component" value="Unassembled WGS sequence"/>
</dbReference>
<dbReference type="PIRSF" id="PIRSF036389">
    <property type="entry name" value="IOR_B"/>
    <property type="match status" value="1"/>
</dbReference>
<comment type="caution">
    <text evidence="2">The sequence shown here is derived from an EMBL/GenBank/DDBJ whole genome shotgun (WGS) entry which is preliminary data.</text>
</comment>
<feature type="domain" description="Aldehyde oxidase/xanthine dehydrogenase a/b hammerhead" evidence="1">
    <location>
        <begin position="237"/>
        <end position="325"/>
    </location>
</feature>
<dbReference type="PROSITE" id="PS51318">
    <property type="entry name" value="TAT"/>
    <property type="match status" value="1"/>
</dbReference>
<dbReference type="SUPFAM" id="SSF56003">
    <property type="entry name" value="Molybdenum cofactor-binding domain"/>
    <property type="match status" value="2"/>
</dbReference>
<reference evidence="2 3" key="1">
    <citation type="submission" date="2018-03" db="EMBL/GenBank/DDBJ databases">
        <authorList>
            <person name="Keele B.F."/>
        </authorList>
    </citation>
    <scope>NUCLEOTIDE SEQUENCE [LARGE SCALE GENOMIC DNA]</scope>
    <source>
        <strain evidence="2 3">IB-3</strain>
    </source>
</reference>
<keyword evidence="3" id="KW-1185">Reference proteome</keyword>
<protein>
    <submittedName>
        <fullName evidence="2">Isoquinoline 1-oxidoreductase</fullName>
    </submittedName>
</protein>
<dbReference type="PANTHER" id="PTHR47495:SF1">
    <property type="entry name" value="BLL3820 PROTEIN"/>
    <property type="match status" value="1"/>
</dbReference>
<proteinExistence type="predicted"/>
<dbReference type="InterPro" id="IPR006311">
    <property type="entry name" value="TAT_signal"/>
</dbReference>
<accession>A0A2R7YYV8</accession>
<name>A0A2R7YYV8_9ACTN</name>
<dbReference type="AlphaFoldDB" id="A0A2R7YYV8"/>
<dbReference type="Pfam" id="PF02738">
    <property type="entry name" value="MoCoBD_1"/>
    <property type="match status" value="1"/>
</dbReference>
<evidence type="ECO:0000259" key="1">
    <source>
        <dbReference type="SMART" id="SM01008"/>
    </source>
</evidence>
<evidence type="ECO:0000313" key="2">
    <source>
        <dbReference type="EMBL" id="PUA81069.1"/>
    </source>
</evidence>
<dbReference type="Gene3D" id="3.90.1170.50">
    <property type="entry name" value="Aldehyde oxidase/xanthine dehydrogenase, a/b hammerhead"/>
    <property type="match status" value="1"/>
</dbReference>
<dbReference type="InterPro" id="IPR037165">
    <property type="entry name" value="AldOxase/xan_DH_Mopterin-bd_sf"/>
</dbReference>
<dbReference type="Pfam" id="PF20256">
    <property type="entry name" value="MoCoBD_2"/>
    <property type="match status" value="2"/>
</dbReference>
<dbReference type="OrthoDB" id="9767994at2"/>
<dbReference type="InterPro" id="IPR000674">
    <property type="entry name" value="Ald_Oxase/Xan_DH_a/b"/>
</dbReference>
<dbReference type="PANTHER" id="PTHR47495">
    <property type="entry name" value="ALDEHYDE DEHYDROGENASE"/>
    <property type="match status" value="1"/>
</dbReference>
<dbReference type="SMART" id="SM01008">
    <property type="entry name" value="Ald_Xan_dh_C"/>
    <property type="match status" value="1"/>
</dbReference>
<dbReference type="Gene3D" id="3.30.365.10">
    <property type="entry name" value="Aldehyde oxidase/xanthine dehydrogenase, molybdopterin binding domain"/>
    <property type="match status" value="4"/>
</dbReference>
<sequence length="773" mass="82798">MSLHDHDCIDSAETEPVRGIGRRRVLRAAVAVPTLTIAARVSLDAGMPTAASAAIPSLPDTVEILDVADVLNLAATPTMGLLLLEVGADGRARLELPRLEMGQGIATACGMLVAEELDLPMSKVDVPLSDARPELLFNMYTGGSSTMRILYEPLRRMAASARAKLIGAAANRWDLSAGELETRDGTVVAPDGRALGYGELAEEAASVPALRATPKAAGDFKVIGHPAGRLDALSIVTGKKQYTMDLRVPDAMPTMVRRPPTSRGVLVSINNKAAVEQMPGVLGVVAIPESHGIVRIPPGVAVMARTFGQARDGVAALDVTWGGGVIDGHSNETLNARLRSALPPLLVPQLGAKVVEGEFTWAPAAHAPMETECAIADVRNDSAEIWGSFQIPIVAMQTIADEIGLPQNKVRLHVVPAGTGLGRKAFWDAASQAAQVSKALGRPAKLMYHRADDMRHTRLRPPQVHRVRASMLGGQVISYEHHVASIELDLRIGLGEILSQTAMAMPGGLRNAIGDRVYDTATFLTMVNSPYNFGVSTKLFWPVAIPMDVTAYRSVHSQPTRGVEEIMANEMAMALNKDEVDFRLTFLRNERYKEVVRRVAKAAQWGKEMPAGHAQGFGFHTESRSTAACVVELDARDPKHPRVTKATVVVDVGKPVNPLGIKAQMEGGIAEAIALTLKAGVHLVNGLPLEGSYSQYHWTRQRDYPHEVEVIVMPDSGHPIGGVGEVGMTAPTGAIVNAFTRVTGIRPRNFPINFDVDFTPFPPGALPPPAYDN</sequence>
<dbReference type="GO" id="GO:0016491">
    <property type="term" value="F:oxidoreductase activity"/>
    <property type="evidence" value="ECO:0007669"/>
    <property type="project" value="InterPro"/>
</dbReference>
<dbReference type="RefSeq" id="WP_108344637.1">
    <property type="nucleotide sequence ID" value="NZ_PYXZ01000004.1"/>
</dbReference>